<dbReference type="Proteomes" id="UP001482620">
    <property type="component" value="Unassembled WGS sequence"/>
</dbReference>
<gene>
    <name evidence="2" type="ORF">ILYODFUR_030523</name>
</gene>
<proteinExistence type="predicted"/>
<organism evidence="2 3">
    <name type="scientific">Ilyodon furcidens</name>
    <name type="common">goldbreast splitfin</name>
    <dbReference type="NCBI Taxonomy" id="33524"/>
    <lineage>
        <taxon>Eukaryota</taxon>
        <taxon>Metazoa</taxon>
        <taxon>Chordata</taxon>
        <taxon>Craniata</taxon>
        <taxon>Vertebrata</taxon>
        <taxon>Euteleostomi</taxon>
        <taxon>Actinopterygii</taxon>
        <taxon>Neopterygii</taxon>
        <taxon>Teleostei</taxon>
        <taxon>Neoteleostei</taxon>
        <taxon>Acanthomorphata</taxon>
        <taxon>Ovalentaria</taxon>
        <taxon>Atherinomorphae</taxon>
        <taxon>Cyprinodontiformes</taxon>
        <taxon>Goodeidae</taxon>
        <taxon>Ilyodon</taxon>
    </lineage>
</organism>
<name>A0ABV0U9S6_9TELE</name>
<comment type="caution">
    <text evidence="2">The sequence shown here is derived from an EMBL/GenBank/DDBJ whole genome shotgun (WGS) entry which is preliminary data.</text>
</comment>
<keyword evidence="3" id="KW-1185">Reference proteome</keyword>
<feature type="non-terminal residue" evidence="2">
    <location>
        <position position="1"/>
    </location>
</feature>
<accession>A0ABV0U9S6</accession>
<evidence type="ECO:0000313" key="3">
    <source>
        <dbReference type="Proteomes" id="UP001482620"/>
    </source>
</evidence>
<keyword evidence="1" id="KW-0812">Transmembrane</keyword>
<dbReference type="EMBL" id="JAHRIQ010062476">
    <property type="protein sequence ID" value="MEQ2241938.1"/>
    <property type="molecule type" value="Genomic_DNA"/>
</dbReference>
<evidence type="ECO:0000313" key="2">
    <source>
        <dbReference type="EMBL" id="MEQ2241938.1"/>
    </source>
</evidence>
<keyword evidence="1" id="KW-1133">Transmembrane helix</keyword>
<feature type="non-terminal residue" evidence="2">
    <location>
        <position position="59"/>
    </location>
</feature>
<keyword evidence="1" id="KW-0472">Membrane</keyword>
<reference evidence="2 3" key="1">
    <citation type="submission" date="2021-06" db="EMBL/GenBank/DDBJ databases">
        <authorList>
            <person name="Palmer J.M."/>
        </authorList>
    </citation>
    <scope>NUCLEOTIDE SEQUENCE [LARGE SCALE GENOMIC DNA]</scope>
    <source>
        <strain evidence="3">if_2019</strain>
        <tissue evidence="2">Muscle</tissue>
    </source>
</reference>
<evidence type="ECO:0000256" key="1">
    <source>
        <dbReference type="SAM" id="Phobius"/>
    </source>
</evidence>
<protein>
    <submittedName>
        <fullName evidence="2">Uncharacterized protein</fullName>
    </submittedName>
</protein>
<feature type="transmembrane region" description="Helical" evidence="1">
    <location>
        <begin position="34"/>
        <end position="56"/>
    </location>
</feature>
<sequence length="59" mass="6818">TAPGGNIKTNTASMDLKPESFNPWRPDYFKPLEIYRFSFLINSFTINNILLILVLWSVL</sequence>